<accession>B9F5R4</accession>
<feature type="region of interest" description="Disordered" evidence="1">
    <location>
        <begin position="125"/>
        <end position="147"/>
    </location>
</feature>
<protein>
    <submittedName>
        <fullName evidence="2">Uncharacterized protein</fullName>
    </submittedName>
</protein>
<dbReference type="AlphaFoldDB" id="B9F5R4"/>
<reference evidence="2" key="1">
    <citation type="journal article" date="2005" name="PLoS Biol.">
        <title>The genomes of Oryza sativa: a history of duplications.</title>
        <authorList>
            <person name="Yu J."/>
            <person name="Wang J."/>
            <person name="Lin W."/>
            <person name="Li S."/>
            <person name="Li H."/>
            <person name="Zhou J."/>
            <person name="Ni P."/>
            <person name="Dong W."/>
            <person name="Hu S."/>
            <person name="Zeng C."/>
            <person name="Zhang J."/>
            <person name="Zhang Y."/>
            <person name="Li R."/>
            <person name="Xu Z."/>
            <person name="Li S."/>
            <person name="Li X."/>
            <person name="Zheng H."/>
            <person name="Cong L."/>
            <person name="Lin L."/>
            <person name="Yin J."/>
            <person name="Geng J."/>
            <person name="Li G."/>
            <person name="Shi J."/>
            <person name="Liu J."/>
            <person name="Lv H."/>
            <person name="Li J."/>
            <person name="Wang J."/>
            <person name="Deng Y."/>
            <person name="Ran L."/>
            <person name="Shi X."/>
            <person name="Wang X."/>
            <person name="Wu Q."/>
            <person name="Li C."/>
            <person name="Ren X."/>
            <person name="Wang J."/>
            <person name="Wang X."/>
            <person name="Li D."/>
            <person name="Liu D."/>
            <person name="Zhang X."/>
            <person name="Ji Z."/>
            <person name="Zhao W."/>
            <person name="Sun Y."/>
            <person name="Zhang Z."/>
            <person name="Bao J."/>
            <person name="Han Y."/>
            <person name="Dong L."/>
            <person name="Ji J."/>
            <person name="Chen P."/>
            <person name="Wu S."/>
            <person name="Liu J."/>
            <person name="Xiao Y."/>
            <person name="Bu D."/>
            <person name="Tan J."/>
            <person name="Yang L."/>
            <person name="Ye C."/>
            <person name="Zhang J."/>
            <person name="Xu J."/>
            <person name="Zhou Y."/>
            <person name="Yu Y."/>
            <person name="Zhang B."/>
            <person name="Zhuang S."/>
            <person name="Wei H."/>
            <person name="Liu B."/>
            <person name="Lei M."/>
            <person name="Yu H."/>
            <person name="Li Y."/>
            <person name="Xu H."/>
            <person name="Wei S."/>
            <person name="He X."/>
            <person name="Fang L."/>
            <person name="Zhang Z."/>
            <person name="Zhang Y."/>
            <person name="Huang X."/>
            <person name="Su Z."/>
            <person name="Tong W."/>
            <person name="Li J."/>
            <person name="Tong Z."/>
            <person name="Li S."/>
            <person name="Ye J."/>
            <person name="Wang L."/>
            <person name="Fang L."/>
            <person name="Lei T."/>
            <person name="Chen C."/>
            <person name="Chen H."/>
            <person name="Xu Z."/>
            <person name="Li H."/>
            <person name="Huang H."/>
            <person name="Zhang F."/>
            <person name="Xu H."/>
            <person name="Li N."/>
            <person name="Zhao C."/>
            <person name="Li S."/>
            <person name="Dong L."/>
            <person name="Huang Y."/>
            <person name="Li L."/>
            <person name="Xi Y."/>
            <person name="Qi Q."/>
            <person name="Li W."/>
            <person name="Zhang B."/>
            <person name="Hu W."/>
            <person name="Zhang Y."/>
            <person name="Tian X."/>
            <person name="Jiao Y."/>
            <person name="Liang X."/>
            <person name="Jin J."/>
            <person name="Gao L."/>
            <person name="Zheng W."/>
            <person name="Hao B."/>
            <person name="Liu S."/>
            <person name="Wang W."/>
            <person name="Yuan L."/>
            <person name="Cao M."/>
            <person name="McDermott J."/>
            <person name="Samudrala R."/>
            <person name="Wang J."/>
            <person name="Wong G.K."/>
            <person name="Yang H."/>
        </authorList>
    </citation>
    <scope>NUCLEOTIDE SEQUENCE [LARGE SCALE GENOMIC DNA]</scope>
</reference>
<evidence type="ECO:0000313" key="2">
    <source>
        <dbReference type="EMBL" id="EEE58518.1"/>
    </source>
</evidence>
<name>B9F5R4_ORYSJ</name>
<proteinExistence type="predicted"/>
<organism evidence="2">
    <name type="scientific">Oryza sativa subsp. japonica</name>
    <name type="common">Rice</name>
    <dbReference type="NCBI Taxonomy" id="39947"/>
    <lineage>
        <taxon>Eukaryota</taxon>
        <taxon>Viridiplantae</taxon>
        <taxon>Streptophyta</taxon>
        <taxon>Embryophyta</taxon>
        <taxon>Tracheophyta</taxon>
        <taxon>Spermatophyta</taxon>
        <taxon>Magnoliopsida</taxon>
        <taxon>Liliopsida</taxon>
        <taxon>Poales</taxon>
        <taxon>Poaceae</taxon>
        <taxon>BOP clade</taxon>
        <taxon>Oryzoideae</taxon>
        <taxon>Oryzeae</taxon>
        <taxon>Oryzinae</taxon>
        <taxon>Oryza</taxon>
        <taxon>Oryza sativa</taxon>
    </lineage>
</organism>
<feature type="compositionally biased region" description="Polar residues" evidence="1">
    <location>
        <begin position="36"/>
        <end position="51"/>
    </location>
</feature>
<dbReference type="EMBL" id="CM000140">
    <property type="protein sequence ID" value="EEE58518.1"/>
    <property type="molecule type" value="Genomic_DNA"/>
</dbReference>
<evidence type="ECO:0000256" key="1">
    <source>
        <dbReference type="SAM" id="MobiDB-lite"/>
    </source>
</evidence>
<feature type="region of interest" description="Disordered" evidence="1">
    <location>
        <begin position="194"/>
        <end position="227"/>
    </location>
</feature>
<gene>
    <name evidence="2" type="ORF">OsJ_09800</name>
</gene>
<dbReference type="Proteomes" id="UP000007752">
    <property type="component" value="Chromosome 3"/>
</dbReference>
<feature type="compositionally biased region" description="Low complexity" evidence="1">
    <location>
        <begin position="23"/>
        <end position="34"/>
    </location>
</feature>
<feature type="compositionally biased region" description="Low complexity" evidence="1">
    <location>
        <begin position="1"/>
        <end position="16"/>
    </location>
</feature>
<sequence length="227" mass="25271">MRSASPPWATSPAAAPARPPPTLLRRPQLATLPTAPSATFSSPLPSLQGQLKNDLWRDTPQPPPPRSAAWISPGGVSHVSATPDPQGYSAPLSARSFRDVVASGKTLDFKFEKCQQPVRCDLKTAFTSPRQEASKSPRRSPLRRSSYSMPYRARPEREMARRRIHSTATAEDFTPLEPGWQQVRVLHWWRRAVHSSPAQPPSSRRRDVSSIWPPSEPRVPSGAFRLF</sequence>
<feature type="region of interest" description="Disordered" evidence="1">
    <location>
        <begin position="1"/>
        <end position="91"/>
    </location>
</feature>
<reference evidence="2" key="2">
    <citation type="submission" date="2008-12" db="EMBL/GenBank/DDBJ databases">
        <title>Improved gene annotation of the rice (Oryza sativa) genomes.</title>
        <authorList>
            <person name="Wang J."/>
            <person name="Li R."/>
            <person name="Fan W."/>
            <person name="Huang Q."/>
            <person name="Zhang J."/>
            <person name="Zhou Y."/>
            <person name="Hu Y."/>
            <person name="Zi S."/>
            <person name="Li J."/>
            <person name="Ni P."/>
            <person name="Zheng H."/>
            <person name="Zhang Y."/>
            <person name="Zhao M."/>
            <person name="Hao Q."/>
            <person name="McDermott J."/>
            <person name="Samudrala R."/>
            <person name="Kristiansen K."/>
            <person name="Wong G.K.-S."/>
        </authorList>
    </citation>
    <scope>NUCLEOTIDE SEQUENCE</scope>
</reference>